<dbReference type="Proteomes" id="UP000199651">
    <property type="component" value="Unassembled WGS sequence"/>
</dbReference>
<reference evidence="2" key="1">
    <citation type="submission" date="2016-10" db="EMBL/GenBank/DDBJ databases">
        <authorList>
            <person name="Varghese N."/>
            <person name="Submissions S."/>
        </authorList>
    </citation>
    <scope>NUCLEOTIDE SEQUENCE [LARGE SCALE GENOMIC DNA]</scope>
    <source>
        <strain evidence="2">IBRC-M 10655</strain>
    </source>
</reference>
<accession>A0A1H0G045</accession>
<dbReference type="STRING" id="504798.SAMN05421871_103269"/>
<evidence type="ECO:0000313" key="2">
    <source>
        <dbReference type="Proteomes" id="UP000199651"/>
    </source>
</evidence>
<sequence length="89" mass="9443">MDDYTKHVGAPQGLLIPQGGVATDPDGVNYAVAAIDGDQVELRCWHGEEPATVVHAVKGVPFRVGERDVLISAVLTEEGKRPWVVLGPA</sequence>
<proteinExistence type="predicted"/>
<name>A0A1H0G045_9PSEU</name>
<evidence type="ECO:0000313" key="1">
    <source>
        <dbReference type="EMBL" id="SDO00277.1"/>
    </source>
</evidence>
<dbReference type="RefSeq" id="WP_091369609.1">
    <property type="nucleotide sequence ID" value="NZ_FNDV01000003.1"/>
</dbReference>
<dbReference type="EMBL" id="FNJB01000001">
    <property type="protein sequence ID" value="SDO00277.1"/>
    <property type="molecule type" value="Genomic_DNA"/>
</dbReference>
<organism evidence="1 2">
    <name type="scientific">Actinokineospora alba</name>
    <dbReference type="NCBI Taxonomy" id="504798"/>
    <lineage>
        <taxon>Bacteria</taxon>
        <taxon>Bacillati</taxon>
        <taxon>Actinomycetota</taxon>
        <taxon>Actinomycetes</taxon>
        <taxon>Pseudonocardiales</taxon>
        <taxon>Pseudonocardiaceae</taxon>
        <taxon>Actinokineospora</taxon>
    </lineage>
</organism>
<protein>
    <submittedName>
        <fullName evidence="1">Uncharacterized protein</fullName>
    </submittedName>
</protein>
<gene>
    <name evidence="1" type="ORF">SAMN05192558_101602</name>
</gene>
<keyword evidence="2" id="KW-1185">Reference proteome</keyword>
<dbReference type="OrthoDB" id="9877497at2"/>
<dbReference type="AlphaFoldDB" id="A0A1H0G045"/>